<organism evidence="1">
    <name type="scientific">Hyperionvirus sp</name>
    <dbReference type="NCBI Taxonomy" id="2487770"/>
    <lineage>
        <taxon>Viruses</taxon>
        <taxon>Varidnaviria</taxon>
        <taxon>Bamfordvirae</taxon>
        <taxon>Nucleocytoviricota</taxon>
        <taxon>Megaviricetes</taxon>
        <taxon>Imitervirales</taxon>
        <taxon>Mimiviridae</taxon>
        <taxon>Klosneuvirinae</taxon>
    </lineage>
</organism>
<gene>
    <name evidence="1" type="ORF">Hyperionvirus2_184</name>
</gene>
<protein>
    <submittedName>
        <fullName evidence="1">Uncharacterized protein</fullName>
    </submittedName>
</protein>
<evidence type="ECO:0000313" key="1">
    <source>
        <dbReference type="EMBL" id="AYV82816.1"/>
    </source>
</evidence>
<sequence>MYNLSIFYLRYSLLPFTFLWDFNSPKQPTAQELEEKKNRLIEEQYKPGGRGAVEAEKNFYRKAKTGR</sequence>
<proteinExistence type="predicted"/>
<reference evidence="1" key="1">
    <citation type="submission" date="2018-10" db="EMBL/GenBank/DDBJ databases">
        <title>Hidden diversity of soil giant viruses.</title>
        <authorList>
            <person name="Schulz F."/>
            <person name="Alteio L."/>
            <person name="Goudeau D."/>
            <person name="Ryan E.M."/>
            <person name="Malmstrom R.R."/>
            <person name="Blanchard J."/>
            <person name="Woyke T."/>
        </authorList>
    </citation>
    <scope>NUCLEOTIDE SEQUENCE</scope>
    <source>
        <strain evidence="1">HYV1</strain>
    </source>
</reference>
<accession>A0A3G5A6D5</accession>
<dbReference type="EMBL" id="MK072384">
    <property type="protein sequence ID" value="AYV82816.1"/>
    <property type="molecule type" value="Genomic_DNA"/>
</dbReference>
<name>A0A3G5A6D5_9VIRU</name>